<accession>A0A820MWY6</accession>
<comment type="caution">
    <text evidence="1">The sequence shown here is derived from an EMBL/GenBank/DDBJ whole genome shotgun (WGS) entry which is preliminary data.</text>
</comment>
<evidence type="ECO:0000313" key="1">
    <source>
        <dbReference type="EMBL" id="CAF4378955.1"/>
    </source>
</evidence>
<dbReference type="PANTHER" id="PTHR46954">
    <property type="entry name" value="C2H2-TYPE DOMAIN-CONTAINING PROTEIN"/>
    <property type="match status" value="1"/>
</dbReference>
<dbReference type="EMBL" id="CAJOAZ010023825">
    <property type="protein sequence ID" value="CAF4378955.1"/>
    <property type="molecule type" value="Genomic_DNA"/>
</dbReference>
<name>A0A820MWY6_9BILA</name>
<dbReference type="Proteomes" id="UP000663844">
    <property type="component" value="Unassembled WGS sequence"/>
</dbReference>
<dbReference type="AlphaFoldDB" id="A0A820MWY6"/>
<organism evidence="1 2">
    <name type="scientific">Adineta steineri</name>
    <dbReference type="NCBI Taxonomy" id="433720"/>
    <lineage>
        <taxon>Eukaryota</taxon>
        <taxon>Metazoa</taxon>
        <taxon>Spiralia</taxon>
        <taxon>Gnathifera</taxon>
        <taxon>Rotifera</taxon>
        <taxon>Eurotatoria</taxon>
        <taxon>Bdelloidea</taxon>
        <taxon>Adinetida</taxon>
        <taxon>Adinetidae</taxon>
        <taxon>Adineta</taxon>
    </lineage>
</organism>
<feature type="non-terminal residue" evidence="1">
    <location>
        <position position="1"/>
    </location>
</feature>
<reference evidence="1" key="1">
    <citation type="submission" date="2021-02" db="EMBL/GenBank/DDBJ databases">
        <authorList>
            <person name="Nowell W R."/>
        </authorList>
    </citation>
    <scope>NUCLEOTIDE SEQUENCE</scope>
</reference>
<gene>
    <name evidence="1" type="ORF">OXD698_LOCUS50262</name>
</gene>
<protein>
    <submittedName>
        <fullName evidence="1">Uncharacterized protein</fullName>
    </submittedName>
</protein>
<proteinExistence type="predicted"/>
<sequence length="117" mass="12959">MNNRPRENPGCPKARQCYSDLFIQNNLDPLFVAANAPGHSVYDPIERCMASLSHDLSGLILPYDHYGTHLNDSGKTIDIDLEKENFQLAGEVLAEVWSNTIIDTHAVIAEYVSPSST</sequence>
<dbReference type="PANTHER" id="PTHR46954:SF1">
    <property type="entry name" value="C2H2-TYPE DOMAIN-CONTAINING PROTEIN"/>
    <property type="match status" value="1"/>
</dbReference>
<evidence type="ECO:0000313" key="2">
    <source>
        <dbReference type="Proteomes" id="UP000663844"/>
    </source>
</evidence>